<dbReference type="SMART" id="SM00220">
    <property type="entry name" value="S_TKc"/>
    <property type="match status" value="1"/>
</dbReference>
<keyword evidence="4 17" id="KW-0808">Transferase</keyword>
<evidence type="ECO:0000256" key="9">
    <source>
        <dbReference type="ARBA" id="ARBA00022840"/>
    </source>
</evidence>
<evidence type="ECO:0000256" key="5">
    <source>
        <dbReference type="ARBA" id="ARBA00022692"/>
    </source>
</evidence>
<dbReference type="InterPro" id="IPR001480">
    <property type="entry name" value="Bulb-type_lectin_dom"/>
</dbReference>
<dbReference type="PANTHER" id="PTHR47976">
    <property type="entry name" value="G-TYPE LECTIN S-RECEPTOR-LIKE SERINE/THREONINE-PROTEIN KINASE SD2-5"/>
    <property type="match status" value="1"/>
</dbReference>
<reference evidence="21" key="1">
    <citation type="submission" date="2018-02" db="EMBL/GenBank/DDBJ databases">
        <authorList>
            <person name="Cohen D.B."/>
            <person name="Kent A.D."/>
        </authorList>
    </citation>
    <scope>NUCLEOTIDE SEQUENCE</scope>
</reference>
<keyword evidence="5" id="KW-0812">Transmembrane</keyword>
<dbReference type="CDD" id="cd00053">
    <property type="entry name" value="EGF"/>
    <property type="match status" value="1"/>
</dbReference>
<dbReference type="InterPro" id="IPR008271">
    <property type="entry name" value="Ser/Thr_kinase_AS"/>
</dbReference>
<evidence type="ECO:0000259" key="19">
    <source>
        <dbReference type="PROSITE" id="PS50011"/>
    </source>
</evidence>
<dbReference type="FunFam" id="1.10.510.10:FF:000621">
    <property type="entry name" value="Serine/threonine-protein kinase"/>
    <property type="match status" value="1"/>
</dbReference>
<dbReference type="SUPFAM" id="SSF56112">
    <property type="entry name" value="Protein kinase-like (PK-like)"/>
    <property type="match status" value="1"/>
</dbReference>
<dbReference type="GO" id="GO:0005524">
    <property type="term" value="F:ATP binding"/>
    <property type="evidence" value="ECO:0007669"/>
    <property type="project" value="UniProtKB-UniRule"/>
</dbReference>
<dbReference type="Gene3D" id="3.30.200.20">
    <property type="entry name" value="Phosphorylase Kinase, domain 1"/>
    <property type="match status" value="1"/>
</dbReference>
<comment type="subcellular location">
    <subcellularLocation>
        <location evidence="1">Membrane</location>
        <topology evidence="1">Single-pass membrane protein</topology>
    </subcellularLocation>
</comment>
<evidence type="ECO:0000256" key="6">
    <source>
        <dbReference type="ARBA" id="ARBA00022729"/>
    </source>
</evidence>
<keyword evidence="8 17" id="KW-0418">Kinase</keyword>
<name>A0A2N9HJG3_FAGSY</name>
<dbReference type="FunFam" id="3.30.200.20:FF:000178">
    <property type="entry name" value="serine/threonine-protein kinase PBS1-like"/>
    <property type="match status" value="1"/>
</dbReference>
<gene>
    <name evidence="21" type="ORF">FSB_LOCUS40224</name>
</gene>
<dbReference type="PROSITE" id="PS50927">
    <property type="entry name" value="BULB_LECTIN"/>
    <property type="match status" value="1"/>
</dbReference>
<dbReference type="CDD" id="cd00028">
    <property type="entry name" value="B_lectin"/>
    <property type="match status" value="1"/>
</dbReference>
<protein>
    <recommendedName>
        <fullName evidence="17">Receptor-like serine/threonine-protein kinase</fullName>
        <ecNumber evidence="17">2.7.11.1</ecNumber>
    </recommendedName>
</protein>
<dbReference type="Gene3D" id="1.10.510.10">
    <property type="entry name" value="Transferase(Phosphotransferase) domain 1"/>
    <property type="match status" value="1"/>
</dbReference>
<evidence type="ECO:0000256" key="12">
    <source>
        <dbReference type="ARBA" id="ARBA00023157"/>
    </source>
</evidence>
<dbReference type="EMBL" id="OIVN01003595">
    <property type="protein sequence ID" value="SPD12342.1"/>
    <property type="molecule type" value="Genomic_DNA"/>
</dbReference>
<keyword evidence="3" id="KW-0245">EGF-like domain</keyword>
<comment type="similarity">
    <text evidence="17">Belongs to the protein kinase superfamily. Ser/Thr protein kinase family.</text>
</comment>
<dbReference type="SUPFAM" id="SSF51110">
    <property type="entry name" value="alpha-D-mannose-specific plant lectins"/>
    <property type="match status" value="1"/>
</dbReference>
<evidence type="ECO:0000256" key="11">
    <source>
        <dbReference type="ARBA" id="ARBA00023136"/>
    </source>
</evidence>
<evidence type="ECO:0000256" key="2">
    <source>
        <dbReference type="ARBA" id="ARBA00022527"/>
    </source>
</evidence>
<evidence type="ECO:0000256" key="18">
    <source>
        <dbReference type="PROSITE-ProRule" id="PRU10141"/>
    </source>
</evidence>
<evidence type="ECO:0000313" key="21">
    <source>
        <dbReference type="EMBL" id="SPD12342.1"/>
    </source>
</evidence>
<accession>A0A2N9HJG3</accession>
<evidence type="ECO:0000259" key="20">
    <source>
        <dbReference type="PROSITE" id="PS50927"/>
    </source>
</evidence>
<dbReference type="CDD" id="cd14066">
    <property type="entry name" value="STKc_IRAK"/>
    <property type="match status" value="1"/>
</dbReference>
<feature type="domain" description="Bulb-type lectin" evidence="20">
    <location>
        <begin position="48"/>
        <end position="181"/>
    </location>
</feature>
<dbReference type="InterPro" id="IPR051343">
    <property type="entry name" value="G-type_lectin_kinases/EP1-like"/>
</dbReference>
<keyword evidence="14" id="KW-0325">Glycoprotein</keyword>
<sequence length="735" mass="80781">MTTIFQDFVDRVTIYPMTEVVARLDAWKLKFRGSPCLAELGSSEIAPVHAKTPGNAVPTDGANVGGQNSSSHLFLGSEPHVRALAWLGATIDARPLSSYFYFSIVHAGSNAIIWTANRNAPMSNSDKLSLTVNGLTVTNQAGKELWSTPPLNSEVAAMQLSETGNLVLVDVRNVTLWESFDYPTDTIVMGQHISAGKSMESSVTDEDLSVGDYRLEVTDMDVVLQWNRMSYWKLSMDPKAFKNSNEAVSLMVMNDTGLYLLGSDGSTVVIHVVLSDPLGFRIGKLGPDGRFSISNFMTDKWVLEIAEPFENCDIPFICREIGLCTRKPLGGTCSCPPGFRNQISGGNCVPMNSSLSLPSACNATRDGSQLNSSISYLRLGPELEMISIPGLPRRFAYEELAAATENFKTHIGSGGFGTVYKGTLTDQTVVAVKKITNLGVQGNREFCTEISIIGNIHHVNLVRLKGFCAQGRQRFLVLEYMNRGSLDSILFGNGPVLEWQERVEIALGTARGLAYLHSGCEQRIIHCDVKPENILLHDNLQVKISDFGISKLLSREQSTFFTALRGTRGYLAPEWLTGSPISDKADVYSYGMVLLEIVTGRKNCSLQTHSHITESNNSEGNGLSSYSSGSELRLIYFPLIALQMHERRRYMEVADPRLEGGVTSEEVEKLVRIALCCVHQDPTLRPTMANIVGMLEGGLPLSEPRVESLNFLRAYGQRFTETLRMQGSNEQNELG</sequence>
<dbReference type="Pfam" id="PF00069">
    <property type="entry name" value="Pkinase"/>
    <property type="match status" value="1"/>
</dbReference>
<feature type="binding site" evidence="18">
    <location>
        <position position="434"/>
    </location>
    <ligand>
        <name>ATP</name>
        <dbReference type="ChEBI" id="CHEBI:30616"/>
    </ligand>
</feature>
<dbReference type="Pfam" id="PF01453">
    <property type="entry name" value="B_lectin"/>
    <property type="match status" value="1"/>
</dbReference>
<dbReference type="PANTHER" id="PTHR47976:SF60">
    <property type="entry name" value="RECEPTOR-LIKE SERINE_THREONINE-PROTEIN KINASE"/>
    <property type="match status" value="1"/>
</dbReference>
<evidence type="ECO:0000256" key="15">
    <source>
        <dbReference type="ARBA" id="ARBA00047899"/>
    </source>
</evidence>
<dbReference type="InterPro" id="IPR036426">
    <property type="entry name" value="Bulb-type_lectin_dom_sf"/>
</dbReference>
<dbReference type="SMART" id="SM00108">
    <property type="entry name" value="B_lectin"/>
    <property type="match status" value="1"/>
</dbReference>
<keyword evidence="2 17" id="KW-0723">Serine/threonine-protein kinase</keyword>
<keyword evidence="13" id="KW-0675">Receptor</keyword>
<keyword evidence="12" id="KW-1015">Disulfide bond</keyword>
<keyword evidence="11" id="KW-0472">Membrane</keyword>
<dbReference type="PROSITE" id="PS00108">
    <property type="entry name" value="PROTEIN_KINASE_ST"/>
    <property type="match status" value="1"/>
</dbReference>
<comment type="catalytic activity">
    <reaction evidence="16 17">
        <text>L-seryl-[protein] + ATP = O-phospho-L-seryl-[protein] + ADP + H(+)</text>
        <dbReference type="Rhea" id="RHEA:17989"/>
        <dbReference type="Rhea" id="RHEA-COMP:9863"/>
        <dbReference type="Rhea" id="RHEA-COMP:11604"/>
        <dbReference type="ChEBI" id="CHEBI:15378"/>
        <dbReference type="ChEBI" id="CHEBI:29999"/>
        <dbReference type="ChEBI" id="CHEBI:30616"/>
        <dbReference type="ChEBI" id="CHEBI:83421"/>
        <dbReference type="ChEBI" id="CHEBI:456216"/>
        <dbReference type="EC" id="2.7.11.1"/>
    </reaction>
</comment>
<dbReference type="PROSITE" id="PS00107">
    <property type="entry name" value="PROTEIN_KINASE_ATP"/>
    <property type="match status" value="1"/>
</dbReference>
<evidence type="ECO:0000256" key="4">
    <source>
        <dbReference type="ARBA" id="ARBA00022679"/>
    </source>
</evidence>
<dbReference type="GO" id="GO:0106310">
    <property type="term" value="F:protein serine kinase activity"/>
    <property type="evidence" value="ECO:0007669"/>
    <property type="project" value="RHEA"/>
</dbReference>
<dbReference type="AlphaFoldDB" id="A0A2N9HJG3"/>
<evidence type="ECO:0000256" key="16">
    <source>
        <dbReference type="ARBA" id="ARBA00048679"/>
    </source>
</evidence>
<evidence type="ECO:0000256" key="1">
    <source>
        <dbReference type="ARBA" id="ARBA00004167"/>
    </source>
</evidence>
<dbReference type="PROSITE" id="PS50011">
    <property type="entry name" value="PROTEIN_KINASE_DOM"/>
    <property type="match status" value="1"/>
</dbReference>
<feature type="domain" description="Protein kinase" evidence="19">
    <location>
        <begin position="405"/>
        <end position="706"/>
    </location>
</feature>
<dbReference type="GO" id="GO:0016020">
    <property type="term" value="C:membrane"/>
    <property type="evidence" value="ECO:0007669"/>
    <property type="project" value="UniProtKB-SubCell"/>
</dbReference>
<dbReference type="PIRSF" id="PIRSF000641">
    <property type="entry name" value="SRK"/>
    <property type="match status" value="1"/>
</dbReference>
<dbReference type="EC" id="2.7.11.1" evidence="17"/>
<evidence type="ECO:0000256" key="3">
    <source>
        <dbReference type="ARBA" id="ARBA00022536"/>
    </source>
</evidence>
<evidence type="ECO:0000256" key="10">
    <source>
        <dbReference type="ARBA" id="ARBA00022989"/>
    </source>
</evidence>
<dbReference type="InterPro" id="IPR011009">
    <property type="entry name" value="Kinase-like_dom_sf"/>
</dbReference>
<evidence type="ECO:0000256" key="13">
    <source>
        <dbReference type="ARBA" id="ARBA00023170"/>
    </source>
</evidence>
<keyword evidence="6" id="KW-0732">Signal</keyword>
<comment type="catalytic activity">
    <reaction evidence="15 17">
        <text>L-threonyl-[protein] + ATP = O-phospho-L-threonyl-[protein] + ADP + H(+)</text>
        <dbReference type="Rhea" id="RHEA:46608"/>
        <dbReference type="Rhea" id="RHEA-COMP:11060"/>
        <dbReference type="Rhea" id="RHEA-COMP:11605"/>
        <dbReference type="ChEBI" id="CHEBI:15378"/>
        <dbReference type="ChEBI" id="CHEBI:30013"/>
        <dbReference type="ChEBI" id="CHEBI:30616"/>
        <dbReference type="ChEBI" id="CHEBI:61977"/>
        <dbReference type="ChEBI" id="CHEBI:456216"/>
        <dbReference type="EC" id="2.7.11.1"/>
    </reaction>
</comment>
<proteinExistence type="inferred from homology"/>
<evidence type="ECO:0000256" key="14">
    <source>
        <dbReference type="ARBA" id="ARBA00023180"/>
    </source>
</evidence>
<keyword evidence="9 17" id="KW-0067">ATP-binding</keyword>
<evidence type="ECO:0000256" key="17">
    <source>
        <dbReference type="PIRNR" id="PIRNR000641"/>
    </source>
</evidence>
<evidence type="ECO:0000256" key="8">
    <source>
        <dbReference type="ARBA" id="ARBA00022777"/>
    </source>
</evidence>
<dbReference type="InterPro" id="IPR000719">
    <property type="entry name" value="Prot_kinase_dom"/>
</dbReference>
<organism evidence="21">
    <name type="scientific">Fagus sylvatica</name>
    <name type="common">Beechnut</name>
    <dbReference type="NCBI Taxonomy" id="28930"/>
    <lineage>
        <taxon>Eukaryota</taxon>
        <taxon>Viridiplantae</taxon>
        <taxon>Streptophyta</taxon>
        <taxon>Embryophyta</taxon>
        <taxon>Tracheophyta</taxon>
        <taxon>Spermatophyta</taxon>
        <taxon>Magnoliopsida</taxon>
        <taxon>eudicotyledons</taxon>
        <taxon>Gunneridae</taxon>
        <taxon>Pentapetalae</taxon>
        <taxon>rosids</taxon>
        <taxon>fabids</taxon>
        <taxon>Fagales</taxon>
        <taxon>Fagaceae</taxon>
        <taxon>Fagus</taxon>
    </lineage>
</organism>
<dbReference type="InterPro" id="IPR024171">
    <property type="entry name" value="SRK-like_kinase"/>
</dbReference>
<keyword evidence="10" id="KW-1133">Transmembrane helix</keyword>
<dbReference type="Gene3D" id="2.90.10.30">
    <property type="match status" value="1"/>
</dbReference>
<keyword evidence="7 17" id="KW-0547">Nucleotide-binding</keyword>
<evidence type="ECO:0000256" key="7">
    <source>
        <dbReference type="ARBA" id="ARBA00022741"/>
    </source>
</evidence>
<dbReference type="InterPro" id="IPR017441">
    <property type="entry name" value="Protein_kinase_ATP_BS"/>
</dbReference>
<dbReference type="GO" id="GO:0004674">
    <property type="term" value="F:protein serine/threonine kinase activity"/>
    <property type="evidence" value="ECO:0007669"/>
    <property type="project" value="UniProtKB-KW"/>
</dbReference>